<gene>
    <name evidence="7" type="ORF">RHP49_05385</name>
</gene>
<feature type="transmembrane region" description="Helical" evidence="6">
    <location>
        <begin position="28"/>
        <end position="46"/>
    </location>
</feature>
<feature type="transmembrane region" description="Helical" evidence="6">
    <location>
        <begin position="92"/>
        <end position="117"/>
    </location>
</feature>
<dbReference type="PANTHER" id="PTHR23291:SF50">
    <property type="entry name" value="PROTEIN LIFEGUARD 4"/>
    <property type="match status" value="1"/>
</dbReference>
<protein>
    <submittedName>
        <fullName evidence="7">Bax inhibitor-1 family protein</fullName>
    </submittedName>
</protein>
<accession>A0ABY9Y6J8</accession>
<comment type="subcellular location">
    <subcellularLocation>
        <location evidence="1">Membrane</location>
        <topology evidence="1">Multi-pass membrane protein</topology>
    </subcellularLocation>
</comment>
<feature type="transmembrane region" description="Helical" evidence="6">
    <location>
        <begin position="209"/>
        <end position="228"/>
    </location>
</feature>
<feature type="transmembrane region" description="Helical" evidence="6">
    <location>
        <begin position="123"/>
        <end position="144"/>
    </location>
</feature>
<evidence type="ECO:0000256" key="1">
    <source>
        <dbReference type="ARBA" id="ARBA00004141"/>
    </source>
</evidence>
<proteinExistence type="inferred from homology"/>
<dbReference type="PANTHER" id="PTHR23291">
    <property type="entry name" value="BAX INHIBITOR-RELATED"/>
    <property type="match status" value="1"/>
</dbReference>
<feature type="transmembrane region" description="Helical" evidence="6">
    <location>
        <begin position="151"/>
        <end position="173"/>
    </location>
</feature>
<evidence type="ECO:0000256" key="3">
    <source>
        <dbReference type="ARBA" id="ARBA00022692"/>
    </source>
</evidence>
<feature type="transmembrane region" description="Helical" evidence="6">
    <location>
        <begin position="61"/>
        <end position="80"/>
    </location>
</feature>
<name>A0ABY9Y6J8_9FLAO</name>
<keyword evidence="3 6" id="KW-0812">Transmembrane</keyword>
<reference evidence="7 8" key="1">
    <citation type="submission" date="2023-09" db="EMBL/GenBank/DDBJ databases">
        <title>Thalassobella suaedae gen. nov., sp. nov., a marine bacterium of the family Flavobacteriaceae isolated from a halophyte Suaeda japonica.</title>
        <authorList>
            <person name="Lee S.Y."/>
            <person name="Hwang C.Y."/>
        </authorList>
    </citation>
    <scope>NUCLEOTIDE SEQUENCE [LARGE SCALE GENOMIC DNA]</scope>
    <source>
        <strain evidence="7 8">HL-DH10</strain>
    </source>
</reference>
<evidence type="ECO:0000256" key="2">
    <source>
        <dbReference type="ARBA" id="ARBA00010350"/>
    </source>
</evidence>
<dbReference type="InterPro" id="IPR006214">
    <property type="entry name" value="Bax_inhibitor_1-related"/>
</dbReference>
<organism evidence="7 8">
    <name type="scientific">Thalassobellus suaedae</name>
    <dbReference type="NCBI Taxonomy" id="3074124"/>
    <lineage>
        <taxon>Bacteria</taxon>
        <taxon>Pseudomonadati</taxon>
        <taxon>Bacteroidota</taxon>
        <taxon>Flavobacteriia</taxon>
        <taxon>Flavobacteriales</taxon>
        <taxon>Flavobacteriaceae</taxon>
        <taxon>Thalassobellus</taxon>
    </lineage>
</organism>
<dbReference type="Proteomes" id="UP001303407">
    <property type="component" value="Chromosome"/>
</dbReference>
<keyword evidence="5 6" id="KW-0472">Membrane</keyword>
<evidence type="ECO:0000313" key="8">
    <source>
        <dbReference type="Proteomes" id="UP001303407"/>
    </source>
</evidence>
<dbReference type="RefSeq" id="WP_415863663.1">
    <property type="nucleotide sequence ID" value="NZ_CP134536.1"/>
</dbReference>
<evidence type="ECO:0000256" key="4">
    <source>
        <dbReference type="ARBA" id="ARBA00022989"/>
    </source>
</evidence>
<sequence>MEQFQNNDKLLLSQVSDIDRVAFYKKTYSHVAGGVLVFILFEYLLLQSETIVDFMLSMTEGYRWLIMLGGFMFVTNYAEKMTLKTPDKNTQYLAYGVYILAEAFIFVPIIYIAAYYMEDGTEILNQAAIVTLALFTGLSAIVFVTKKDFSFLRAGLTVGFFIAIGLILAGTLFGFNLGLWFSVGMCALAAGSILYQTSNLVNKYSEDEYIPAALGLFASLMLLFWYVLRIFMSRD</sequence>
<evidence type="ECO:0000256" key="5">
    <source>
        <dbReference type="ARBA" id="ARBA00023136"/>
    </source>
</evidence>
<evidence type="ECO:0000256" key="6">
    <source>
        <dbReference type="RuleBase" id="RU004379"/>
    </source>
</evidence>
<evidence type="ECO:0000313" key="7">
    <source>
        <dbReference type="EMBL" id="WNH13687.1"/>
    </source>
</evidence>
<keyword evidence="8" id="KW-1185">Reference proteome</keyword>
<dbReference type="Pfam" id="PF01027">
    <property type="entry name" value="Bax1-I"/>
    <property type="match status" value="1"/>
</dbReference>
<comment type="similarity">
    <text evidence="2 6">Belongs to the BI1 family.</text>
</comment>
<dbReference type="EMBL" id="CP134536">
    <property type="protein sequence ID" value="WNH13687.1"/>
    <property type="molecule type" value="Genomic_DNA"/>
</dbReference>
<keyword evidence="4 6" id="KW-1133">Transmembrane helix</keyword>